<feature type="region of interest" description="Disordered" evidence="2">
    <location>
        <begin position="215"/>
        <end position="235"/>
    </location>
</feature>
<evidence type="ECO:0000259" key="3">
    <source>
        <dbReference type="PROSITE" id="PS50071"/>
    </source>
</evidence>
<evidence type="ECO:0000256" key="1">
    <source>
        <dbReference type="PROSITE-ProRule" id="PRU00108"/>
    </source>
</evidence>
<comment type="subcellular location">
    <subcellularLocation>
        <location evidence="1">Nucleus</location>
    </subcellularLocation>
</comment>
<feature type="domain" description="Homeobox" evidence="3">
    <location>
        <begin position="53"/>
        <end position="114"/>
    </location>
</feature>
<dbReference type="InterPro" id="IPR001356">
    <property type="entry name" value="HD"/>
</dbReference>
<keyword evidence="1" id="KW-0238">DNA-binding</keyword>
<evidence type="ECO:0000256" key="2">
    <source>
        <dbReference type="SAM" id="MobiDB-lite"/>
    </source>
</evidence>
<dbReference type="EMBL" id="JASNQZ010000007">
    <property type="protein sequence ID" value="KAL0954883.1"/>
    <property type="molecule type" value="Genomic_DNA"/>
</dbReference>
<accession>A0ABR3JHH8</accession>
<dbReference type="Proteomes" id="UP001556367">
    <property type="component" value="Unassembled WGS sequence"/>
</dbReference>
<comment type="caution">
    <text evidence="4">The sequence shown here is derived from an EMBL/GenBank/DDBJ whole genome shotgun (WGS) entry which is preliminary data.</text>
</comment>
<evidence type="ECO:0000313" key="5">
    <source>
        <dbReference type="Proteomes" id="UP001556367"/>
    </source>
</evidence>
<feature type="region of interest" description="Disordered" evidence="2">
    <location>
        <begin position="1"/>
        <end position="20"/>
    </location>
</feature>
<feature type="compositionally biased region" description="Polar residues" evidence="2">
    <location>
        <begin position="160"/>
        <end position="179"/>
    </location>
</feature>
<proteinExistence type="predicted"/>
<keyword evidence="5" id="KW-1185">Reference proteome</keyword>
<dbReference type="PROSITE" id="PS50071">
    <property type="entry name" value="HOMEOBOX_2"/>
    <property type="match status" value="1"/>
</dbReference>
<organism evidence="4 5">
    <name type="scientific">Hohenbuehelia grisea</name>
    <dbReference type="NCBI Taxonomy" id="104357"/>
    <lineage>
        <taxon>Eukaryota</taxon>
        <taxon>Fungi</taxon>
        <taxon>Dikarya</taxon>
        <taxon>Basidiomycota</taxon>
        <taxon>Agaricomycotina</taxon>
        <taxon>Agaricomycetes</taxon>
        <taxon>Agaricomycetidae</taxon>
        <taxon>Agaricales</taxon>
        <taxon>Pleurotineae</taxon>
        <taxon>Pleurotaceae</taxon>
        <taxon>Hohenbuehelia</taxon>
    </lineage>
</organism>
<feature type="compositionally biased region" description="Basic residues" evidence="2">
    <location>
        <begin position="1"/>
        <end position="18"/>
    </location>
</feature>
<feature type="region of interest" description="Disordered" evidence="2">
    <location>
        <begin position="160"/>
        <end position="186"/>
    </location>
</feature>
<keyword evidence="1" id="KW-0371">Homeobox</keyword>
<feature type="region of interest" description="Disordered" evidence="2">
    <location>
        <begin position="36"/>
        <end position="61"/>
    </location>
</feature>
<evidence type="ECO:0000313" key="4">
    <source>
        <dbReference type="EMBL" id="KAL0954883.1"/>
    </source>
</evidence>
<name>A0ABR3JHH8_9AGAR</name>
<feature type="compositionally biased region" description="Polar residues" evidence="2">
    <location>
        <begin position="42"/>
        <end position="57"/>
    </location>
</feature>
<protein>
    <recommendedName>
        <fullName evidence="3">Homeobox domain-containing protein</fullName>
    </recommendedName>
</protein>
<keyword evidence="1" id="KW-0539">Nucleus</keyword>
<feature type="DNA-binding region" description="Homeobox" evidence="1">
    <location>
        <begin position="55"/>
        <end position="115"/>
    </location>
</feature>
<reference evidence="5" key="1">
    <citation type="submission" date="2024-06" db="EMBL/GenBank/DDBJ databases">
        <title>Multi-omics analyses provide insights into the biosynthesis of the anticancer antibiotic pleurotin in Hohenbuehelia grisea.</title>
        <authorList>
            <person name="Weaver J.A."/>
            <person name="Alberti F."/>
        </authorList>
    </citation>
    <scope>NUCLEOTIDE SEQUENCE [LARGE SCALE GENOMIC DNA]</scope>
    <source>
        <strain evidence="5">T-177</strain>
    </source>
</reference>
<sequence length="424" mass="46779">MPTAKKSVRKAAKKKKATVKAPEALLKIKEELAEAAIPPVPSNSSPRRGRNLQNPKSVRTRIPPENLEELAIIWESDQRFPSAKSRRAWSLARGLRTNLVNQWWYRRRDLAKRKNITIPDGEYELSVDAPLPACAVKVEEVLHKDTLMDVDPFSDDTAVPSSDGISYASSETAHTSSSPVPIDLEDSCDYDRKLMGRRAYMDIGMLLNPSTSLAADEDTDAQPAPIPSNPDLAPDLEEHLENMSTPAPNEPEEPAICGDNLACDIPLVSPQPELHTPIVDDENEIDFSRYPELFVPPAEGLAQEQFFMLMQLSAIPFLYRSPDLRCSCSASAANATLNFDFTLTSHHNRLACPCITRPRGGFACNGSLYTQDGFVIGPDPYFDVSMLIDTTDLDGAEVEDTDLTTCLVADSTYTKERLSPSCKP</sequence>
<gene>
    <name evidence="4" type="ORF">HGRIS_003816</name>
</gene>